<protein>
    <submittedName>
        <fullName evidence="5">Uncharacterized protein</fullName>
    </submittedName>
</protein>
<dbReference type="Gene3D" id="3.90.550.10">
    <property type="entry name" value="Spore Coat Polysaccharide Biosynthesis Protein SpsA, Chain A"/>
    <property type="match status" value="1"/>
</dbReference>
<dbReference type="OrthoDB" id="2554241at2759"/>
<feature type="compositionally biased region" description="Basic and acidic residues" evidence="1">
    <location>
        <begin position="40"/>
        <end position="50"/>
    </location>
</feature>
<feature type="transmembrane region" description="Helical" evidence="2">
    <location>
        <begin position="1147"/>
        <end position="1167"/>
    </location>
</feature>
<reference evidence="5 6" key="1">
    <citation type="submission" date="2018-03" db="EMBL/GenBank/DDBJ databases">
        <authorList>
            <person name="Guldener U."/>
        </authorList>
    </citation>
    <scope>NUCLEOTIDE SEQUENCE [LARGE SCALE GENOMIC DNA]</scope>
    <source>
        <strain evidence="5 6">NBRC100155</strain>
    </source>
</reference>
<feature type="compositionally biased region" description="Basic and acidic residues" evidence="1">
    <location>
        <begin position="752"/>
        <end position="770"/>
    </location>
</feature>
<evidence type="ECO:0000256" key="2">
    <source>
        <dbReference type="SAM" id="Phobius"/>
    </source>
</evidence>
<dbReference type="EMBL" id="OOIN01000022">
    <property type="protein sequence ID" value="SPO28289.1"/>
    <property type="molecule type" value="Genomic_DNA"/>
</dbReference>
<feature type="transmembrane region" description="Helical" evidence="2">
    <location>
        <begin position="1017"/>
        <end position="1039"/>
    </location>
</feature>
<dbReference type="PANTHER" id="PTHR35408:SF3">
    <property type="entry name" value="GLYCOSYLTRANSFERASE 2-LIKE DOMAIN-CONTAINING PROTEIN"/>
    <property type="match status" value="1"/>
</dbReference>
<proteinExistence type="predicted"/>
<gene>
    <name evidence="5" type="ORF">UTRI_04686</name>
</gene>
<name>A0A5C3EGH5_9BASI</name>
<evidence type="ECO:0000259" key="4">
    <source>
        <dbReference type="Pfam" id="PF25550"/>
    </source>
</evidence>
<dbReference type="Pfam" id="PF13632">
    <property type="entry name" value="Glyco_trans_2_3"/>
    <property type="match status" value="1"/>
</dbReference>
<feature type="transmembrane region" description="Helical" evidence="2">
    <location>
        <begin position="1179"/>
        <end position="1201"/>
    </location>
</feature>
<keyword evidence="2" id="KW-0812">Transmembrane</keyword>
<evidence type="ECO:0000259" key="3">
    <source>
        <dbReference type="Pfam" id="PF13632"/>
    </source>
</evidence>
<keyword evidence="2" id="KW-0472">Membrane</keyword>
<feature type="region of interest" description="Disordered" evidence="1">
    <location>
        <begin position="1"/>
        <end position="72"/>
    </location>
</feature>
<keyword evidence="6" id="KW-1185">Reference proteome</keyword>
<dbReference type="Proteomes" id="UP000324022">
    <property type="component" value="Unassembled WGS sequence"/>
</dbReference>
<organism evidence="5 6">
    <name type="scientific">Ustilago trichophora</name>
    <dbReference type="NCBI Taxonomy" id="86804"/>
    <lineage>
        <taxon>Eukaryota</taxon>
        <taxon>Fungi</taxon>
        <taxon>Dikarya</taxon>
        <taxon>Basidiomycota</taxon>
        <taxon>Ustilaginomycotina</taxon>
        <taxon>Ustilaginomycetes</taxon>
        <taxon>Ustilaginales</taxon>
        <taxon>Ustilaginaceae</taxon>
        <taxon>Ustilago</taxon>
    </lineage>
</organism>
<dbReference type="InterPro" id="IPR001173">
    <property type="entry name" value="Glyco_trans_2-like"/>
</dbReference>
<dbReference type="SUPFAM" id="SSF53448">
    <property type="entry name" value="Nucleotide-diphospho-sugar transferases"/>
    <property type="match status" value="1"/>
</dbReference>
<dbReference type="InterPro" id="IPR029044">
    <property type="entry name" value="Nucleotide-diphossugar_trans"/>
</dbReference>
<feature type="transmembrane region" description="Helical" evidence="2">
    <location>
        <begin position="530"/>
        <end position="551"/>
    </location>
</feature>
<sequence>MTATSKALNKGRPSATSTDSKGNDEPLGVPVSSSPNEVKSISKENSKDVEAVALTARSSQHRPKLSRALSTDSRHSILKIKSKLVSLPSSRATKPPSEAATDTAPGGATTPAQEEAPESEAVVEQAGWIDARDGYQLMATHLWRLFKRESLFGEGNDATGIEPPNGVAIRYGKAQYVVCPSNDERLDDFCKSIAVLNTEGAMTLTSAVVAAITTRLAPSTTHVPITPSQNIQVVDTMAGLAGARKAQNACFIRTENTLVVWADQIEILQERAQDLEDKMMAFVWKSSYYNNSNNLMVATMGTGPATPALASPSASSPTASAPSSNPSSPTSSSFSSFSSVASFAALNQSNFEKSHRNHQRSYTKDRMPFTRHSTATSIDSILGAVNSTSKDDAIDVLPDVSASLAKEALRTNGHLRHTSFSVLNSDSYSNQVSSQHLESLEHGPSSTSTKHDSSGRAASMRSQTEAAKLTTLHSKGSVSESLVSRSASYPSSLSSSDEKVKNVEAGAENVENERDHEKQDIEYEQRPLSYLAPLQHGLAVALDILICFLFTSRLFQHALEDGNWTRMALTPIMLVMFPVILFFCDNIIGIVMQIVGPVNQLHQNSLYFSGKAPVRKLTGDLPHITIQMPVYKESLQGVLMPTIESVKKAITTYELQGGTAGIVVSEDGMLLVDEQEQKLRKEFYERNNVGWVARPGHNKDGYVRKGRFKKASNLNFTCHLAVAVEQMMGEERPKTVDDVKQFRSDPSYLKSTRADEQAKGEEQDTEKENETIEGWQPSEVLCAEDWTAADESELYRRCLEACLPRMHRLAQAKGDIRIGELILMIDSDTRVPEDCLLDAATEMTLCPDIGVLQHCSGVMLVSDSYFELCIAFFTRLVNFAISFTVANGDVAPFMGHNAILRWSAMQEAAFVDAEDGVRKYWSESHVSEDFDMALRLLMSGYITRWATYSNNGFEEGVSLTCDDELNRWQKYAFGCSELVLHRLWQWPYKGPFTPLFKTFLKSSAPIHYKFSACSYIFSYYAIGAAFPMTWTLYLVEGWFYPVLDPSFLTPFKIWVAVVVVFTIGGNVGQIIARYRAKVDSLWNLVKEHATWMPAMFIFFGGLSYHVATALLSHPLGIDMTWGATNKDLADSNFFLEVPLIWKRFWKVIVLCLLTIAAVVLLQITAIVPLNWSIQGFFTYWPLLLTAISHLIYPVVLNPALLRFSF</sequence>
<feature type="transmembrane region" description="Helical" evidence="2">
    <location>
        <begin position="1091"/>
        <end position="1111"/>
    </location>
</feature>
<feature type="domain" description="DUF7928" evidence="4">
    <location>
        <begin position="135"/>
        <end position="291"/>
    </location>
</feature>
<feature type="transmembrane region" description="Helical" evidence="2">
    <location>
        <begin position="1051"/>
        <end position="1071"/>
    </location>
</feature>
<accession>A0A5C3EGH5</accession>
<evidence type="ECO:0000313" key="5">
    <source>
        <dbReference type="EMBL" id="SPO28289.1"/>
    </source>
</evidence>
<evidence type="ECO:0000256" key="1">
    <source>
        <dbReference type="SAM" id="MobiDB-lite"/>
    </source>
</evidence>
<dbReference type="PANTHER" id="PTHR35408">
    <property type="entry name" value="CHROMOSOME 15, WHOLE GENOME SHOTGUN SEQUENCE"/>
    <property type="match status" value="1"/>
</dbReference>
<dbReference type="AlphaFoldDB" id="A0A5C3EGH5"/>
<feature type="domain" description="Glycosyltransferase 2-like" evidence="3">
    <location>
        <begin position="821"/>
        <end position="1033"/>
    </location>
</feature>
<dbReference type="Pfam" id="PF25550">
    <property type="entry name" value="DUF7928"/>
    <property type="match status" value="1"/>
</dbReference>
<dbReference type="InterPro" id="IPR057688">
    <property type="entry name" value="DUF7928"/>
</dbReference>
<keyword evidence="2" id="KW-1133">Transmembrane helix</keyword>
<feature type="transmembrane region" description="Helical" evidence="2">
    <location>
        <begin position="572"/>
        <end position="595"/>
    </location>
</feature>
<feature type="compositionally biased region" description="Low complexity" evidence="1">
    <location>
        <begin position="99"/>
        <end position="112"/>
    </location>
</feature>
<feature type="region of interest" description="Disordered" evidence="1">
    <location>
        <begin position="432"/>
        <end position="473"/>
    </location>
</feature>
<evidence type="ECO:0000313" key="6">
    <source>
        <dbReference type="Proteomes" id="UP000324022"/>
    </source>
</evidence>
<feature type="region of interest" description="Disordered" evidence="1">
    <location>
        <begin position="488"/>
        <end position="519"/>
    </location>
</feature>
<feature type="region of interest" description="Disordered" evidence="1">
    <location>
        <begin position="307"/>
        <end position="331"/>
    </location>
</feature>
<feature type="region of interest" description="Disordered" evidence="1">
    <location>
        <begin position="747"/>
        <end position="774"/>
    </location>
</feature>
<feature type="region of interest" description="Disordered" evidence="1">
    <location>
        <begin position="87"/>
        <end position="119"/>
    </location>
</feature>